<feature type="transmembrane region" description="Helical" evidence="8">
    <location>
        <begin position="160"/>
        <end position="178"/>
    </location>
</feature>
<keyword evidence="7 8" id="KW-0472">Membrane</keyword>
<dbReference type="InterPro" id="IPR002293">
    <property type="entry name" value="AA/rel_permease1"/>
</dbReference>
<evidence type="ECO:0000256" key="3">
    <source>
        <dbReference type="ARBA" id="ARBA00009523"/>
    </source>
</evidence>
<dbReference type="RefSeq" id="WP_170212418.1">
    <property type="nucleotide sequence ID" value="NZ_CP122994.1"/>
</dbReference>
<keyword evidence="4" id="KW-1003">Cell membrane</keyword>
<feature type="transmembrane region" description="Helical" evidence="8">
    <location>
        <begin position="357"/>
        <end position="378"/>
    </location>
</feature>
<dbReference type="Gene3D" id="1.20.1740.10">
    <property type="entry name" value="Amino acid/polyamine transporter I"/>
    <property type="match status" value="1"/>
</dbReference>
<evidence type="ECO:0000256" key="6">
    <source>
        <dbReference type="ARBA" id="ARBA00022989"/>
    </source>
</evidence>
<feature type="transmembrane region" description="Helical" evidence="8">
    <location>
        <begin position="390"/>
        <end position="413"/>
    </location>
</feature>
<comment type="function">
    <text evidence="1">Probable amino-acid or metabolite transport protein.</text>
</comment>
<feature type="transmembrane region" description="Helical" evidence="8">
    <location>
        <begin position="264"/>
        <end position="284"/>
    </location>
</feature>
<evidence type="ECO:0000256" key="5">
    <source>
        <dbReference type="ARBA" id="ARBA00022692"/>
    </source>
</evidence>
<feature type="transmembrane region" description="Helical" evidence="8">
    <location>
        <begin position="450"/>
        <end position="469"/>
    </location>
</feature>
<evidence type="ECO:0000256" key="4">
    <source>
        <dbReference type="ARBA" id="ARBA00022475"/>
    </source>
</evidence>
<feature type="transmembrane region" description="Helical" evidence="8">
    <location>
        <begin position="77"/>
        <end position="95"/>
    </location>
</feature>
<gene>
    <name evidence="9" type="ORF">MAUB_15270</name>
</gene>
<dbReference type="PANTHER" id="PTHR42770:SF7">
    <property type="entry name" value="MEMBRANE PROTEIN"/>
    <property type="match status" value="1"/>
</dbReference>
<feature type="transmembrane region" description="Helical" evidence="8">
    <location>
        <begin position="107"/>
        <end position="140"/>
    </location>
</feature>
<feature type="transmembrane region" description="Helical" evidence="8">
    <location>
        <begin position="228"/>
        <end position="252"/>
    </location>
</feature>
<proteinExistence type="inferred from homology"/>
<dbReference type="Proteomes" id="UP000465609">
    <property type="component" value="Chromosome"/>
</dbReference>
<evidence type="ECO:0000256" key="2">
    <source>
        <dbReference type="ARBA" id="ARBA00004651"/>
    </source>
</evidence>
<dbReference type="EMBL" id="AP022577">
    <property type="protein sequence ID" value="BBX83654.1"/>
    <property type="molecule type" value="Genomic_DNA"/>
</dbReference>
<dbReference type="Pfam" id="PF13520">
    <property type="entry name" value="AA_permease_2"/>
    <property type="match status" value="1"/>
</dbReference>
<evidence type="ECO:0000256" key="1">
    <source>
        <dbReference type="ARBA" id="ARBA00002249"/>
    </source>
</evidence>
<reference evidence="9 10" key="1">
    <citation type="journal article" date="2019" name="Emerg. Microbes Infect.">
        <title>Comprehensive subspecies identification of 175 nontuberculous mycobacteria species based on 7547 genomic profiles.</title>
        <authorList>
            <person name="Matsumoto Y."/>
            <person name="Kinjo T."/>
            <person name="Motooka D."/>
            <person name="Nabeya D."/>
            <person name="Jung N."/>
            <person name="Uechi K."/>
            <person name="Horii T."/>
            <person name="Iida T."/>
            <person name="Fujita J."/>
            <person name="Nakamura S."/>
        </authorList>
    </citation>
    <scope>NUCLEOTIDE SEQUENCE [LARGE SCALE GENOMIC DNA]</scope>
    <source>
        <strain evidence="9 10">JCM 15296</strain>
    </source>
</reference>
<evidence type="ECO:0000313" key="9">
    <source>
        <dbReference type="EMBL" id="BBX83654.1"/>
    </source>
</evidence>
<dbReference type="PIRSF" id="PIRSF006060">
    <property type="entry name" value="AA_transporter"/>
    <property type="match status" value="1"/>
</dbReference>
<keyword evidence="5 8" id="KW-0812">Transmembrane</keyword>
<feature type="transmembrane region" description="Helical" evidence="8">
    <location>
        <begin position="311"/>
        <end position="336"/>
    </location>
</feature>
<feature type="transmembrane region" description="Helical" evidence="8">
    <location>
        <begin position="190"/>
        <end position="208"/>
    </location>
</feature>
<organism evidence="9 10">
    <name type="scientific">Mycolicibacterium aubagnense</name>
    <dbReference type="NCBI Taxonomy" id="319707"/>
    <lineage>
        <taxon>Bacteria</taxon>
        <taxon>Bacillati</taxon>
        <taxon>Actinomycetota</taxon>
        <taxon>Actinomycetes</taxon>
        <taxon>Mycobacteriales</taxon>
        <taxon>Mycobacteriaceae</taxon>
        <taxon>Mycolicibacterium</taxon>
    </lineage>
</organism>
<keyword evidence="10" id="KW-1185">Reference proteome</keyword>
<feature type="transmembrane region" description="Helical" evidence="8">
    <location>
        <begin position="422"/>
        <end position="444"/>
    </location>
</feature>
<name>A0ABN5YPK8_9MYCO</name>
<comment type="similarity">
    <text evidence="3">Belongs to the amino acid-polyamine-organocation (APC) superfamily.</text>
</comment>
<comment type="subcellular location">
    <subcellularLocation>
        <location evidence="2">Cell membrane</location>
        <topology evidence="2">Multi-pass membrane protein</topology>
    </subcellularLocation>
</comment>
<dbReference type="InterPro" id="IPR050367">
    <property type="entry name" value="APC_superfamily"/>
</dbReference>
<accession>A0ABN5YPK8</accession>
<evidence type="ECO:0000313" key="10">
    <source>
        <dbReference type="Proteomes" id="UP000465609"/>
    </source>
</evidence>
<protein>
    <submittedName>
        <fullName evidence="9">Amino acid permease</fullName>
    </submittedName>
</protein>
<keyword evidence="6 8" id="KW-1133">Transmembrane helix</keyword>
<evidence type="ECO:0000256" key="8">
    <source>
        <dbReference type="SAM" id="Phobius"/>
    </source>
</evidence>
<sequence>MTLRRNVAETARFLYSAMVISDNHPPLHGLGPRTRLGGLDRGALGAADVAAQSVSAMAPCGAAAAIPVLVAGQGGPVVLSMAVAFVLALIVSWLVRGFARRVPAAGSLYTCAAVGVGPMSGFITAGALLLGYLGIGMFAVTETSAFWLRLASSVGMTAHGWLVAAAALGFAALSGVVLVRGIRLSARVSLVTETVAVLLVVAVSVWLLCHGDERRLHDAVLAPIPDLGRLASSVAVAMTAFVGFESATVLAVETRNPLRTVPAAVRGSLLVGGAVVLLATLAQAETLSGTTTTSWFQALTADPGGRALVPAVYLAAALSFFACALASTTAAARVLLSLSREGVLPAALGHTDLRSKAPTVGIWLCTAIVFGVPFAVSACGADAEAVCGSLVAAAVCGFLLAYAALAGAMPALLRRLGEPSRVAWVIGPACALALTAVLAGFWGLTLAGPLWTGALTSAAWMLAWTLVGFRLRGRRPDAFASMGAHAGTVRSSVWRGYLRSTS</sequence>
<dbReference type="PANTHER" id="PTHR42770">
    <property type="entry name" value="AMINO ACID TRANSPORTER-RELATED"/>
    <property type="match status" value="1"/>
</dbReference>
<evidence type="ECO:0000256" key="7">
    <source>
        <dbReference type="ARBA" id="ARBA00023136"/>
    </source>
</evidence>